<dbReference type="Pfam" id="PF02424">
    <property type="entry name" value="ApbE"/>
    <property type="match status" value="1"/>
</dbReference>
<keyword evidence="6 10" id="KW-0274">FAD</keyword>
<feature type="binding site" evidence="11">
    <location>
        <position position="148"/>
    </location>
    <ligand>
        <name>Mg(2+)</name>
        <dbReference type="ChEBI" id="CHEBI:18420"/>
    </ligand>
</feature>
<keyword evidence="5 10" id="KW-0479">Metal-binding</keyword>
<reference evidence="12 13" key="1">
    <citation type="submission" date="2020-01" db="EMBL/GenBank/DDBJ databases">
        <title>Novel species isolated from a subtropical stream in China.</title>
        <authorList>
            <person name="Lu H."/>
        </authorList>
    </citation>
    <scope>NUCLEOTIDE SEQUENCE [LARGE SCALE GENOMIC DNA]</scope>
    <source>
        <strain evidence="12 13">FT82W</strain>
    </source>
</reference>
<dbReference type="EC" id="2.7.1.180" evidence="1 10"/>
<protein>
    <recommendedName>
        <fullName evidence="2 10">FAD:protein FMN transferase</fullName>
        <ecNumber evidence="1 10">2.7.1.180</ecNumber>
    </recommendedName>
    <alternativeName>
        <fullName evidence="8 10">Flavin transferase</fullName>
    </alternativeName>
</protein>
<dbReference type="GO" id="GO:0016740">
    <property type="term" value="F:transferase activity"/>
    <property type="evidence" value="ECO:0007669"/>
    <property type="project" value="UniProtKB-UniRule"/>
</dbReference>
<evidence type="ECO:0000256" key="3">
    <source>
        <dbReference type="ARBA" id="ARBA00022630"/>
    </source>
</evidence>
<organism evidence="12 13">
    <name type="scientific">Duganella vulcania</name>
    <dbReference type="NCBI Taxonomy" id="2692166"/>
    <lineage>
        <taxon>Bacteria</taxon>
        <taxon>Pseudomonadati</taxon>
        <taxon>Pseudomonadota</taxon>
        <taxon>Betaproteobacteria</taxon>
        <taxon>Burkholderiales</taxon>
        <taxon>Oxalobacteraceae</taxon>
        <taxon>Telluria group</taxon>
        <taxon>Duganella</taxon>
    </lineage>
</organism>
<accession>A0A845G500</accession>
<keyword evidence="7 10" id="KW-0460">Magnesium</keyword>
<comment type="catalytic activity">
    <reaction evidence="9 10">
        <text>L-threonyl-[protein] + FAD = FMN-L-threonyl-[protein] + AMP + H(+)</text>
        <dbReference type="Rhea" id="RHEA:36847"/>
        <dbReference type="Rhea" id="RHEA-COMP:11060"/>
        <dbReference type="Rhea" id="RHEA-COMP:11061"/>
        <dbReference type="ChEBI" id="CHEBI:15378"/>
        <dbReference type="ChEBI" id="CHEBI:30013"/>
        <dbReference type="ChEBI" id="CHEBI:57692"/>
        <dbReference type="ChEBI" id="CHEBI:74257"/>
        <dbReference type="ChEBI" id="CHEBI:456215"/>
        <dbReference type="EC" id="2.7.1.180"/>
    </reaction>
</comment>
<dbReference type="GO" id="GO:0046872">
    <property type="term" value="F:metal ion binding"/>
    <property type="evidence" value="ECO:0007669"/>
    <property type="project" value="UniProtKB-UniRule"/>
</dbReference>
<dbReference type="Proteomes" id="UP000470302">
    <property type="component" value="Unassembled WGS sequence"/>
</dbReference>
<dbReference type="PANTHER" id="PTHR30040">
    <property type="entry name" value="THIAMINE BIOSYNTHESIS LIPOPROTEIN APBE"/>
    <property type="match status" value="1"/>
</dbReference>
<comment type="similarity">
    <text evidence="10">Belongs to the ApbE family.</text>
</comment>
<evidence type="ECO:0000256" key="6">
    <source>
        <dbReference type="ARBA" id="ARBA00022827"/>
    </source>
</evidence>
<evidence type="ECO:0000256" key="4">
    <source>
        <dbReference type="ARBA" id="ARBA00022679"/>
    </source>
</evidence>
<dbReference type="EMBL" id="WWCW01000047">
    <property type="protein sequence ID" value="MYM88475.1"/>
    <property type="molecule type" value="Genomic_DNA"/>
</dbReference>
<evidence type="ECO:0000256" key="9">
    <source>
        <dbReference type="ARBA" id="ARBA00048540"/>
    </source>
</evidence>
<evidence type="ECO:0000256" key="10">
    <source>
        <dbReference type="PIRNR" id="PIRNR006268"/>
    </source>
</evidence>
<name>A0A845G500_9BURK</name>
<evidence type="ECO:0000256" key="7">
    <source>
        <dbReference type="ARBA" id="ARBA00022842"/>
    </source>
</evidence>
<gene>
    <name evidence="12" type="ORF">GTP91_14995</name>
</gene>
<dbReference type="PANTHER" id="PTHR30040:SF2">
    <property type="entry name" value="FAD:PROTEIN FMN TRANSFERASE"/>
    <property type="match status" value="1"/>
</dbReference>
<dbReference type="InterPro" id="IPR024932">
    <property type="entry name" value="ApbE"/>
</dbReference>
<keyword evidence="3 10" id="KW-0285">Flavoprotein</keyword>
<evidence type="ECO:0000313" key="13">
    <source>
        <dbReference type="Proteomes" id="UP000470302"/>
    </source>
</evidence>
<evidence type="ECO:0000256" key="1">
    <source>
        <dbReference type="ARBA" id="ARBA00011955"/>
    </source>
</evidence>
<dbReference type="InterPro" id="IPR003374">
    <property type="entry name" value="ApbE-like_sf"/>
</dbReference>
<evidence type="ECO:0000256" key="8">
    <source>
        <dbReference type="ARBA" id="ARBA00031306"/>
    </source>
</evidence>
<dbReference type="AlphaFoldDB" id="A0A845G500"/>
<dbReference type="SUPFAM" id="SSF143631">
    <property type="entry name" value="ApbE-like"/>
    <property type="match status" value="1"/>
</dbReference>
<proteinExistence type="inferred from homology"/>
<comment type="caution">
    <text evidence="12">The sequence shown here is derived from an EMBL/GenBank/DDBJ whole genome shotgun (WGS) entry which is preliminary data.</text>
</comment>
<dbReference type="RefSeq" id="WP_161097510.1">
    <property type="nucleotide sequence ID" value="NZ_WWCW01000047.1"/>
</dbReference>
<dbReference type="PIRSF" id="PIRSF006268">
    <property type="entry name" value="ApbE"/>
    <property type="match status" value="1"/>
</dbReference>
<evidence type="ECO:0000256" key="5">
    <source>
        <dbReference type="ARBA" id="ARBA00022723"/>
    </source>
</evidence>
<evidence type="ECO:0000256" key="11">
    <source>
        <dbReference type="PIRSR" id="PIRSR006268-2"/>
    </source>
</evidence>
<feature type="binding site" evidence="11">
    <location>
        <position position="264"/>
    </location>
    <ligand>
        <name>Mg(2+)</name>
        <dbReference type="ChEBI" id="CHEBI:18420"/>
    </ligand>
</feature>
<dbReference type="Gene3D" id="3.10.520.10">
    <property type="entry name" value="ApbE-like domains"/>
    <property type="match status" value="1"/>
</dbReference>
<sequence length="298" mass="32646">MVDAIHRTTFQAMASRCELRFAAPDAHTAALLAQRAMDEVLRIETKYSRYRPDSIVSRINAAAGREAVHCDPETMSLLGYAAALHGASEGLFDITSGVLRRAWDFRQPRVPGKEVLEPLLSLVGWDKVDCGAEEIHLRQAGMEIDFGGFGKEYAADRAAALLADAGVRHGYVNLGGDMRFIGPRLNGRPWSIGIQDPRDPDSVVASIPISQGALATSGDYERYFELDGQRYCHILDPRDGMPVRYWHSVSVLAPMAIAAGSCSTIAMLKQQDGLNFLNASDMGYLAVNDQGQMLFRDV</sequence>
<evidence type="ECO:0000256" key="2">
    <source>
        <dbReference type="ARBA" id="ARBA00016337"/>
    </source>
</evidence>
<comment type="cofactor">
    <cofactor evidence="11">
        <name>Mg(2+)</name>
        <dbReference type="ChEBI" id="CHEBI:18420"/>
    </cofactor>
    <cofactor evidence="11">
        <name>Mn(2+)</name>
        <dbReference type="ChEBI" id="CHEBI:29035"/>
    </cofactor>
    <text evidence="11">Magnesium. Can also use manganese.</text>
</comment>
<keyword evidence="4 10" id="KW-0808">Transferase</keyword>
<evidence type="ECO:0000313" key="12">
    <source>
        <dbReference type="EMBL" id="MYM88475.1"/>
    </source>
</evidence>